<evidence type="ECO:0000256" key="1">
    <source>
        <dbReference type="SAM" id="MobiDB-lite"/>
    </source>
</evidence>
<proteinExistence type="predicted"/>
<keyword evidence="3" id="KW-1185">Reference proteome</keyword>
<comment type="caution">
    <text evidence="2">The sequence shown here is derived from an EMBL/GenBank/DDBJ whole genome shotgun (WGS) entry which is preliminary data.</text>
</comment>
<evidence type="ECO:0000313" key="3">
    <source>
        <dbReference type="Proteomes" id="UP001055167"/>
    </source>
</evidence>
<evidence type="ECO:0000313" key="2">
    <source>
        <dbReference type="EMBL" id="GJD47894.1"/>
    </source>
</evidence>
<reference evidence="2" key="2">
    <citation type="submission" date="2021-08" db="EMBL/GenBank/DDBJ databases">
        <authorList>
            <person name="Tani A."/>
            <person name="Ola A."/>
            <person name="Ogura Y."/>
            <person name="Katsura K."/>
            <person name="Hayashi T."/>
        </authorList>
    </citation>
    <scope>NUCLEOTIDE SEQUENCE</scope>
    <source>
        <strain evidence="2">KCTC 52305</strain>
    </source>
</reference>
<feature type="region of interest" description="Disordered" evidence="1">
    <location>
        <begin position="171"/>
        <end position="203"/>
    </location>
</feature>
<feature type="compositionally biased region" description="Polar residues" evidence="1">
    <location>
        <begin position="171"/>
        <end position="184"/>
    </location>
</feature>
<name>A0ABQ4QRN4_9HYPH</name>
<sequence length="203" mass="21445">MGAGTLLVYDEAFPRAKTQTGAAIRNSPSEAELRDNKYPEPYKLLPIKEAAAPDAYFADIAKAAKDMGQLGRLIILGHGRVVPVANEAGNARIFMGVIMGATPISISNASGLGKLRGLFAKGASAELWVCEAASRETEGGISGVVFCQKVADTLGVVVVAAEITQIFESADQQPTPEGGWQSTAKFLPWDGTPQRFSPRPQGK</sequence>
<dbReference type="RefSeq" id="WP_128566375.1">
    <property type="nucleotide sequence ID" value="NZ_BPQH01000002.1"/>
</dbReference>
<reference evidence="2" key="1">
    <citation type="journal article" date="2021" name="Front. Microbiol.">
        <title>Comprehensive Comparative Genomics and Phenotyping of Methylobacterium Species.</title>
        <authorList>
            <person name="Alessa O."/>
            <person name="Ogura Y."/>
            <person name="Fujitani Y."/>
            <person name="Takami H."/>
            <person name="Hayashi T."/>
            <person name="Sahin N."/>
            <person name="Tani A."/>
        </authorList>
    </citation>
    <scope>NUCLEOTIDE SEQUENCE</scope>
    <source>
        <strain evidence="2">KCTC 52305</strain>
    </source>
</reference>
<accession>A0ABQ4QRN4</accession>
<organism evidence="2 3">
    <name type="scientific">Methylobacterium crusticola</name>
    <dbReference type="NCBI Taxonomy" id="1697972"/>
    <lineage>
        <taxon>Bacteria</taxon>
        <taxon>Pseudomonadati</taxon>
        <taxon>Pseudomonadota</taxon>
        <taxon>Alphaproteobacteria</taxon>
        <taxon>Hyphomicrobiales</taxon>
        <taxon>Methylobacteriaceae</taxon>
        <taxon>Methylobacterium</taxon>
    </lineage>
</organism>
<dbReference type="Proteomes" id="UP001055167">
    <property type="component" value="Unassembled WGS sequence"/>
</dbReference>
<evidence type="ECO:0008006" key="4">
    <source>
        <dbReference type="Google" id="ProtNLM"/>
    </source>
</evidence>
<protein>
    <recommendedName>
        <fullName evidence="4">DUF4347 domain-containing protein</fullName>
    </recommendedName>
</protein>
<dbReference type="EMBL" id="BPQH01000002">
    <property type="protein sequence ID" value="GJD47894.1"/>
    <property type="molecule type" value="Genomic_DNA"/>
</dbReference>
<gene>
    <name evidence="2" type="ORF">OPKNFCMD_0606</name>
</gene>